<dbReference type="InterPro" id="IPR029069">
    <property type="entry name" value="HotDog_dom_sf"/>
</dbReference>
<dbReference type="Proteomes" id="UP000188243">
    <property type="component" value="Chromosome"/>
</dbReference>
<accession>A0A1Q2GTK9</accession>
<reference evidence="2 3" key="1">
    <citation type="submission" date="2017-02" db="EMBL/GenBank/DDBJ databases">
        <title>Complete genome sequence of the cold-active Pseudoalteromonas aliena strain EH1 isolated from Arctic seawater.</title>
        <authorList>
            <person name="Kim E."/>
            <person name="Heo E."/>
            <person name="Kim H."/>
            <person name="Kim D."/>
        </authorList>
    </citation>
    <scope>NUCLEOTIDE SEQUENCE [LARGE SCALE GENOMIC DNA]</scope>
    <source>
        <strain evidence="2 3">EH1</strain>
    </source>
</reference>
<name>A0A1Q2GTK9_9GAMM</name>
<proteinExistence type="predicted"/>
<dbReference type="RefSeq" id="WP_077535176.1">
    <property type="nucleotide sequence ID" value="NZ_CANLYY010000010.1"/>
</dbReference>
<dbReference type="EMBL" id="CP019628">
    <property type="protein sequence ID" value="AQP98442.1"/>
    <property type="molecule type" value="Genomic_DNA"/>
</dbReference>
<dbReference type="Gene3D" id="3.10.129.10">
    <property type="entry name" value="Hotdog Thioesterase"/>
    <property type="match status" value="1"/>
</dbReference>
<dbReference type="Pfam" id="PF22818">
    <property type="entry name" value="ApeI-like"/>
    <property type="match status" value="1"/>
</dbReference>
<dbReference type="InterPro" id="IPR054545">
    <property type="entry name" value="ApeI-like"/>
</dbReference>
<organism evidence="2 3">
    <name type="scientific">Pseudoalteromonas aliena</name>
    <dbReference type="NCBI Taxonomy" id="247523"/>
    <lineage>
        <taxon>Bacteria</taxon>
        <taxon>Pseudomonadati</taxon>
        <taxon>Pseudomonadota</taxon>
        <taxon>Gammaproteobacteria</taxon>
        <taxon>Alteromonadales</taxon>
        <taxon>Pseudoalteromonadaceae</taxon>
        <taxon>Pseudoalteromonas</taxon>
    </lineage>
</organism>
<gene>
    <name evidence="2" type="ORF">B0W48_00715</name>
</gene>
<evidence type="ECO:0000313" key="2">
    <source>
        <dbReference type="EMBL" id="AQP98442.1"/>
    </source>
</evidence>
<sequence>MKKLIKTQPDLLTYEKIDHSYTLSLLVPHDLDYFKGHFTDGPILAGVVQLDWAVAAICKYYNVQQPVKNVEVLKFQVVITPGIKIELLLQQKAENKYTFSYHSAKGQHASGRIIFDSLINE</sequence>
<protein>
    <submittedName>
        <fullName evidence="2">Thioester dehydrase</fullName>
    </submittedName>
</protein>
<dbReference type="AlphaFoldDB" id="A0A1Q2GTK9"/>
<evidence type="ECO:0000259" key="1">
    <source>
        <dbReference type="Pfam" id="PF22818"/>
    </source>
</evidence>
<dbReference type="STRING" id="247523.B0W48_00715"/>
<dbReference type="InterPro" id="IPR016962">
    <property type="entry name" value="Dehydrase_ECs4332_prd"/>
</dbReference>
<dbReference type="SUPFAM" id="SSF54637">
    <property type="entry name" value="Thioesterase/thiol ester dehydrase-isomerase"/>
    <property type="match status" value="1"/>
</dbReference>
<feature type="domain" description="ApeI dehydratase-like" evidence="1">
    <location>
        <begin position="18"/>
        <end position="112"/>
    </location>
</feature>
<dbReference type="PIRSF" id="PIRSF030962">
    <property type="entry name" value="Dehydrase_ECs4332_prd"/>
    <property type="match status" value="1"/>
</dbReference>
<evidence type="ECO:0000313" key="3">
    <source>
        <dbReference type="Proteomes" id="UP000188243"/>
    </source>
</evidence>
<dbReference type="KEGG" id="paln:B0W48_00715"/>